<evidence type="ECO:0000256" key="1">
    <source>
        <dbReference type="ARBA" id="ARBA00022527"/>
    </source>
</evidence>
<organism evidence="9 10">
    <name type="scientific">Biomphalaria pfeifferi</name>
    <name type="common">Bloodfluke planorb</name>
    <name type="synonym">Freshwater snail</name>
    <dbReference type="NCBI Taxonomy" id="112525"/>
    <lineage>
        <taxon>Eukaryota</taxon>
        <taxon>Metazoa</taxon>
        <taxon>Spiralia</taxon>
        <taxon>Lophotrochozoa</taxon>
        <taxon>Mollusca</taxon>
        <taxon>Gastropoda</taxon>
        <taxon>Heterobranchia</taxon>
        <taxon>Euthyneura</taxon>
        <taxon>Panpulmonata</taxon>
        <taxon>Hygrophila</taxon>
        <taxon>Lymnaeoidea</taxon>
        <taxon>Planorbidae</taxon>
        <taxon>Biomphalaria</taxon>
    </lineage>
</organism>
<keyword evidence="10" id="KW-1185">Reference proteome</keyword>
<comment type="similarity">
    <text evidence="7">Belongs to the protein kinase superfamily.</text>
</comment>
<dbReference type="PROSITE" id="PS50011">
    <property type="entry name" value="PROTEIN_KINASE_DOM"/>
    <property type="match status" value="1"/>
</dbReference>
<dbReference type="InterPro" id="IPR017441">
    <property type="entry name" value="Protein_kinase_ATP_BS"/>
</dbReference>
<reference evidence="9" key="1">
    <citation type="journal article" date="2023" name="PLoS Negl. Trop. Dis.">
        <title>A genome sequence for Biomphalaria pfeifferi, the major vector snail for the human-infecting parasite Schistosoma mansoni.</title>
        <authorList>
            <person name="Bu L."/>
            <person name="Lu L."/>
            <person name="Laidemitt M.R."/>
            <person name="Zhang S.M."/>
            <person name="Mutuku M."/>
            <person name="Mkoji G."/>
            <person name="Steinauer M."/>
            <person name="Loker E.S."/>
        </authorList>
    </citation>
    <scope>NUCLEOTIDE SEQUENCE</scope>
    <source>
        <strain evidence="9">KasaAsao</strain>
    </source>
</reference>
<dbReference type="PRINTS" id="PR00109">
    <property type="entry name" value="TYRKINASE"/>
</dbReference>
<feature type="domain" description="Protein kinase" evidence="8">
    <location>
        <begin position="1"/>
        <end position="254"/>
    </location>
</feature>
<dbReference type="AlphaFoldDB" id="A0AAD8C4S6"/>
<dbReference type="InterPro" id="IPR000719">
    <property type="entry name" value="Prot_kinase_dom"/>
</dbReference>
<keyword evidence="5 6" id="KW-0067">ATP-binding</keyword>
<name>A0AAD8C4S6_BIOPF</name>
<dbReference type="PANTHER" id="PTHR11584">
    <property type="entry name" value="SERINE/THREONINE PROTEIN KINASE"/>
    <property type="match status" value="1"/>
</dbReference>
<sequence>MEQIGNGGYSDVYRAKAFTTNDECEIAVKELTMDKNKKNFKSFETEIKALAQLSDERIVTFYGCCQEDFSCFIFIEYMSLGSLRRFIELKEVLPEDLVHQFTKQLLEGIQYLHSKRIIHRDIKSFNILMSSETSVKLTDFGIAKIFGEYSRTFTKKVGTVRYMAPELLSSEEHTYPVDIWALGCVVIEMFTGDFPFPKKDEGQIYNAVCVNHASPFNFVNHKLPVRAEQFLKKIFNHKPEYRPSAKDLLLHDYITGNLENTKRKLT</sequence>
<evidence type="ECO:0000256" key="2">
    <source>
        <dbReference type="ARBA" id="ARBA00022679"/>
    </source>
</evidence>
<reference evidence="9" key="2">
    <citation type="submission" date="2023-04" db="EMBL/GenBank/DDBJ databases">
        <authorList>
            <person name="Bu L."/>
            <person name="Lu L."/>
            <person name="Laidemitt M.R."/>
            <person name="Zhang S.M."/>
            <person name="Mutuku M."/>
            <person name="Mkoji G."/>
            <person name="Steinauer M."/>
            <person name="Loker E.S."/>
        </authorList>
    </citation>
    <scope>NUCLEOTIDE SEQUENCE</scope>
    <source>
        <strain evidence="9">KasaAsao</strain>
        <tissue evidence="9">Whole Snail</tissue>
    </source>
</reference>
<keyword evidence="2" id="KW-0808">Transferase</keyword>
<dbReference type="InterPro" id="IPR008271">
    <property type="entry name" value="Ser/Thr_kinase_AS"/>
</dbReference>
<evidence type="ECO:0000256" key="6">
    <source>
        <dbReference type="PROSITE-ProRule" id="PRU10141"/>
    </source>
</evidence>
<dbReference type="Proteomes" id="UP001233172">
    <property type="component" value="Unassembled WGS sequence"/>
</dbReference>
<feature type="non-terminal residue" evidence="9">
    <location>
        <position position="266"/>
    </location>
</feature>
<dbReference type="PANTHER" id="PTHR11584:SF369">
    <property type="entry name" value="MITOGEN-ACTIVATED PROTEIN KINASE KINASE KINASE 19-RELATED"/>
    <property type="match status" value="1"/>
</dbReference>
<evidence type="ECO:0000256" key="4">
    <source>
        <dbReference type="ARBA" id="ARBA00022777"/>
    </source>
</evidence>
<dbReference type="SUPFAM" id="SSF56112">
    <property type="entry name" value="Protein kinase-like (PK-like)"/>
    <property type="match status" value="1"/>
</dbReference>
<dbReference type="GO" id="GO:0035556">
    <property type="term" value="P:intracellular signal transduction"/>
    <property type="evidence" value="ECO:0007669"/>
    <property type="project" value="UniProtKB-ARBA"/>
</dbReference>
<evidence type="ECO:0000256" key="3">
    <source>
        <dbReference type="ARBA" id="ARBA00022741"/>
    </source>
</evidence>
<evidence type="ECO:0000259" key="8">
    <source>
        <dbReference type="PROSITE" id="PS50011"/>
    </source>
</evidence>
<dbReference type="SMART" id="SM00220">
    <property type="entry name" value="S_TKc"/>
    <property type="match status" value="1"/>
</dbReference>
<keyword evidence="3 6" id="KW-0547">Nucleotide-binding</keyword>
<proteinExistence type="inferred from homology"/>
<evidence type="ECO:0000313" key="9">
    <source>
        <dbReference type="EMBL" id="KAK0065887.1"/>
    </source>
</evidence>
<dbReference type="GO" id="GO:0004674">
    <property type="term" value="F:protein serine/threonine kinase activity"/>
    <property type="evidence" value="ECO:0007669"/>
    <property type="project" value="UniProtKB-KW"/>
</dbReference>
<keyword evidence="4 9" id="KW-0418">Kinase</keyword>
<dbReference type="Gene3D" id="1.10.510.10">
    <property type="entry name" value="Transferase(Phosphotransferase) domain 1"/>
    <property type="match status" value="1"/>
</dbReference>
<dbReference type="PROSITE" id="PS00108">
    <property type="entry name" value="PROTEIN_KINASE_ST"/>
    <property type="match status" value="1"/>
</dbReference>
<dbReference type="EMBL" id="JASAOG010000012">
    <property type="protein sequence ID" value="KAK0065887.1"/>
    <property type="molecule type" value="Genomic_DNA"/>
</dbReference>
<dbReference type="Pfam" id="PF00069">
    <property type="entry name" value="Pkinase"/>
    <property type="match status" value="1"/>
</dbReference>
<dbReference type="InterPro" id="IPR011009">
    <property type="entry name" value="Kinase-like_dom_sf"/>
</dbReference>
<accession>A0AAD8C4S6</accession>
<comment type="caution">
    <text evidence="9">The sequence shown here is derived from an EMBL/GenBank/DDBJ whole genome shotgun (WGS) entry which is preliminary data.</text>
</comment>
<dbReference type="InterPro" id="IPR001245">
    <property type="entry name" value="Ser-Thr/Tyr_kinase_cat_dom"/>
</dbReference>
<feature type="binding site" evidence="6">
    <location>
        <position position="29"/>
    </location>
    <ligand>
        <name>ATP</name>
        <dbReference type="ChEBI" id="CHEBI:30616"/>
    </ligand>
</feature>
<dbReference type="PIRSF" id="PIRSF000654">
    <property type="entry name" value="Integrin-linked_kinase"/>
    <property type="match status" value="1"/>
</dbReference>
<evidence type="ECO:0000256" key="5">
    <source>
        <dbReference type="ARBA" id="ARBA00022840"/>
    </source>
</evidence>
<keyword evidence="1 7" id="KW-0723">Serine/threonine-protein kinase</keyword>
<protein>
    <submittedName>
        <fullName evidence="9">Serine/threonine-protein kinase PLK1</fullName>
    </submittedName>
</protein>
<evidence type="ECO:0000256" key="7">
    <source>
        <dbReference type="RuleBase" id="RU000304"/>
    </source>
</evidence>
<dbReference type="GO" id="GO:0005524">
    <property type="term" value="F:ATP binding"/>
    <property type="evidence" value="ECO:0007669"/>
    <property type="project" value="UniProtKB-UniRule"/>
</dbReference>
<evidence type="ECO:0000313" key="10">
    <source>
        <dbReference type="Proteomes" id="UP001233172"/>
    </source>
</evidence>
<gene>
    <name evidence="9" type="ORF">Bpfe_004684</name>
</gene>
<dbReference type="PROSITE" id="PS00107">
    <property type="entry name" value="PROTEIN_KINASE_ATP"/>
    <property type="match status" value="1"/>
</dbReference>